<proteinExistence type="predicted"/>
<dbReference type="EMBL" id="CP038488">
    <property type="protein sequence ID" value="QFZ29338.1"/>
    <property type="molecule type" value="Genomic_DNA"/>
</dbReference>
<evidence type="ECO:0000313" key="1">
    <source>
        <dbReference type="EMBL" id="QFZ29338.1"/>
    </source>
</evidence>
<sequence length="675" mass="76622">MRIVDRGPSIQLLFPPKHNMDIETSEDRTTGIGDTEPPKEIEVRFGKGVTGTLAFPHAETDPNYLQKGYAPATTKIALLLHGQGGHRDYCYQKMLAHKLAAELGMYSLRIDFRGCGWSDENADPNVGRILEQDVEDIQAAVDYVTDGTRNEAKTNFLLSAMIAHSRGAVAMFLWACEQQKLLESNATAARAVVVPNLINCSSRFRSHTIRSRYHFLDDQDVEYVVQKALRFGKYADTRVPRLEIRSLANVDLSHIGQLSTEWSVLSVYGTEDHIISKEDCAYFANTLNRGPYSHHLELIDGADHNFYGNKAIENEDDKEDYNPLNLPLTKKNTVNYNYLVSAIVAKYLRYDQEIMRFNARSKTIGCVPRSKTVDGVSNFRDVGGWRIDQPTFKVTNSDKAKYYVRPSFIFRCANTARLSKKGAQSIKDLNIGTVFDLRSVEECAADGSPQGFLEEVGVKRVHAPVFRHEDYSPDQIALRFANLTISWHTYVHVYDHMLSAGNESFKQMFEYIRDHPDKPFLFHCTAGKDRTGVFAMLLLRLVGVDRHTIIKEYELTTLGLKPDHEDLRKKFVDGLAKAKAKEIEILTETIVQGRENWTIEKDGFENLVSSRSEAMLATLELLDKKFGGILNYMREYLKFSDADIETIFKNLVYVVDHDVAVDASTNNFRSRISKF</sequence>
<name>A0ACD0WPR8_CLALS</name>
<protein>
    <submittedName>
        <fullName evidence="1">Tyrosine-phosphatase</fullName>
    </submittedName>
</protein>
<accession>A0ACD0WPR8</accession>
<organism evidence="1 2">
    <name type="scientific">Clavispora lusitaniae</name>
    <name type="common">Candida lusitaniae</name>
    <dbReference type="NCBI Taxonomy" id="36911"/>
    <lineage>
        <taxon>Eukaryota</taxon>
        <taxon>Fungi</taxon>
        <taxon>Dikarya</taxon>
        <taxon>Ascomycota</taxon>
        <taxon>Saccharomycotina</taxon>
        <taxon>Pichiomycetes</taxon>
        <taxon>Metschnikowiaceae</taxon>
        <taxon>Clavispora</taxon>
    </lineage>
</organism>
<dbReference type="Proteomes" id="UP000326582">
    <property type="component" value="Chromosome 5"/>
</dbReference>
<reference evidence="2" key="1">
    <citation type="journal article" date="2019" name="MBio">
        <title>Comparative genomics for the elucidation of multidrug resistance (MDR) in Candida lusitaniae.</title>
        <authorList>
            <person name="Kannan A."/>
            <person name="Asner S.A."/>
            <person name="Trachsel E."/>
            <person name="Kelly S."/>
            <person name="Parker J."/>
            <person name="Sanglard D."/>
        </authorList>
    </citation>
    <scope>NUCLEOTIDE SEQUENCE [LARGE SCALE GENOMIC DNA]</scope>
    <source>
        <strain evidence="2">P1</strain>
    </source>
</reference>
<keyword evidence="2" id="KW-1185">Reference proteome</keyword>
<evidence type="ECO:0000313" key="2">
    <source>
        <dbReference type="Proteomes" id="UP000326582"/>
    </source>
</evidence>
<gene>
    <name evidence="1" type="ORF">EJF14_50574</name>
</gene>